<gene>
    <name evidence="3" type="ORF">SAMN05444169_8909</name>
</gene>
<accession>A0A1M5V4S8</accession>
<keyword evidence="2" id="KW-0732">Signal</keyword>
<feature type="chain" id="PRO_5012251796" evidence="2">
    <location>
        <begin position="25"/>
        <end position="79"/>
    </location>
</feature>
<evidence type="ECO:0000313" key="4">
    <source>
        <dbReference type="Proteomes" id="UP000190675"/>
    </source>
</evidence>
<dbReference type="AlphaFoldDB" id="A0A1M5V4S8"/>
<dbReference type="Proteomes" id="UP000190675">
    <property type="component" value="Chromosome I"/>
</dbReference>
<dbReference type="RefSeq" id="WP_154073762.1">
    <property type="nucleotide sequence ID" value="NZ_LT670818.1"/>
</dbReference>
<organism evidence="3 4">
    <name type="scientific">Bradyrhizobium erythrophlei</name>
    <dbReference type="NCBI Taxonomy" id="1437360"/>
    <lineage>
        <taxon>Bacteria</taxon>
        <taxon>Pseudomonadati</taxon>
        <taxon>Pseudomonadota</taxon>
        <taxon>Alphaproteobacteria</taxon>
        <taxon>Hyphomicrobiales</taxon>
        <taxon>Nitrobacteraceae</taxon>
        <taxon>Bradyrhizobium</taxon>
    </lineage>
</organism>
<sequence>MNISHKLITLGLAFSLLGSASAFARPTPHFENGRLSQKMIESHVPTAKTSDATGYARRPSTNAVKDDWPANMLQQQDQG</sequence>
<evidence type="ECO:0000256" key="2">
    <source>
        <dbReference type="SAM" id="SignalP"/>
    </source>
</evidence>
<dbReference type="EMBL" id="LT670818">
    <property type="protein sequence ID" value="SHH70241.1"/>
    <property type="molecule type" value="Genomic_DNA"/>
</dbReference>
<feature type="signal peptide" evidence="2">
    <location>
        <begin position="1"/>
        <end position="24"/>
    </location>
</feature>
<feature type="region of interest" description="Disordered" evidence="1">
    <location>
        <begin position="45"/>
        <end position="79"/>
    </location>
</feature>
<name>A0A1M5V4S8_9BRAD</name>
<evidence type="ECO:0000256" key="1">
    <source>
        <dbReference type="SAM" id="MobiDB-lite"/>
    </source>
</evidence>
<proteinExistence type="predicted"/>
<protein>
    <submittedName>
        <fullName evidence="3">Uncharacterized protein</fullName>
    </submittedName>
</protein>
<evidence type="ECO:0000313" key="3">
    <source>
        <dbReference type="EMBL" id="SHH70241.1"/>
    </source>
</evidence>
<reference evidence="3 4" key="1">
    <citation type="submission" date="2016-11" db="EMBL/GenBank/DDBJ databases">
        <authorList>
            <person name="Jaros S."/>
            <person name="Januszkiewicz K."/>
            <person name="Wedrychowicz H."/>
        </authorList>
    </citation>
    <scope>NUCLEOTIDE SEQUENCE [LARGE SCALE GENOMIC DNA]</scope>
    <source>
        <strain evidence="3 4">GAS242</strain>
    </source>
</reference>